<evidence type="ECO:0000256" key="3">
    <source>
        <dbReference type="ARBA" id="ARBA00022741"/>
    </source>
</evidence>
<dbReference type="SUPFAM" id="SSF55205">
    <property type="entry name" value="EPT/RTPC-like"/>
    <property type="match status" value="1"/>
</dbReference>
<dbReference type="InterPro" id="IPR013792">
    <property type="entry name" value="RNA3'P_cycl/enolpyr_Trfase_a/b"/>
</dbReference>
<keyword evidence="10" id="KW-1185">Reference proteome</keyword>
<dbReference type="InterPro" id="IPR023797">
    <property type="entry name" value="RNA3'_phos_cyclase_dom"/>
</dbReference>
<dbReference type="InterPro" id="IPR013791">
    <property type="entry name" value="RNA3'-term_phos_cycl_insert"/>
</dbReference>
<dbReference type="PIRSF" id="PIRSF005378">
    <property type="entry name" value="RNA3'_term_phos_cycl_euk"/>
    <property type="match status" value="1"/>
</dbReference>
<gene>
    <name evidence="5" type="primary">rtcA</name>
    <name evidence="9" type="ORF">EG19_05570</name>
</gene>
<keyword evidence="2 5" id="KW-0436">Ligase</keyword>
<dbReference type="GO" id="GO:0006396">
    <property type="term" value="P:RNA processing"/>
    <property type="evidence" value="ECO:0007669"/>
    <property type="project" value="UniProtKB-UniRule"/>
</dbReference>
<feature type="binding site" evidence="5">
    <location>
        <begin position="281"/>
        <end position="285"/>
    </location>
    <ligand>
        <name>ATP</name>
        <dbReference type="ChEBI" id="CHEBI:30616"/>
    </ligand>
</feature>
<dbReference type="GO" id="GO:0003963">
    <property type="term" value="F:RNA-3'-phosphate cyclase activity"/>
    <property type="evidence" value="ECO:0007669"/>
    <property type="project" value="UniProtKB-UniRule"/>
</dbReference>
<evidence type="ECO:0000256" key="5">
    <source>
        <dbReference type="HAMAP-Rule" id="MF_00200"/>
    </source>
</evidence>
<dbReference type="InterPro" id="IPR017770">
    <property type="entry name" value="RNA3'_term_phos_cyc_type_1"/>
</dbReference>
<dbReference type="Pfam" id="PF01137">
    <property type="entry name" value="RTC"/>
    <property type="match status" value="1"/>
</dbReference>
<keyword evidence="3 5" id="KW-0547">Nucleotide-binding</keyword>
<dbReference type="SUPFAM" id="SSF52913">
    <property type="entry name" value="RNA 3'-terminal phosphate cyclase, RPTC, insert domain"/>
    <property type="match status" value="1"/>
</dbReference>
<feature type="active site" description="Tele-AMP-histidine intermediate" evidence="5">
    <location>
        <position position="306"/>
    </location>
</feature>
<dbReference type="InterPro" id="IPR036553">
    <property type="entry name" value="RPTC_insert"/>
</dbReference>
<dbReference type="NCBIfam" id="NF003246">
    <property type="entry name" value="PRK04204.1-2"/>
    <property type="match status" value="1"/>
</dbReference>
<keyword evidence="5" id="KW-0067">ATP-binding</keyword>
<feature type="domain" description="RNA 3'-terminal phosphate cyclase" evidence="7">
    <location>
        <begin position="9"/>
        <end position="323"/>
    </location>
</feature>
<reference evidence="9 10" key="1">
    <citation type="submission" date="2014-04" db="EMBL/GenBank/DDBJ databases">
        <title>The Genome Sequence of Thermoanaerobaculum aquaticum MP-01, The First Cultivated Group 23 Acidobacterium.</title>
        <authorList>
            <person name="Stamps B.W."/>
            <person name="Losey N.A."/>
            <person name="Lawson P.A."/>
            <person name="Stevenson B.S."/>
        </authorList>
    </citation>
    <scope>NUCLEOTIDE SEQUENCE [LARGE SCALE GENOMIC DNA]</scope>
    <source>
        <strain evidence="9 10">MP-01</strain>
    </source>
</reference>
<evidence type="ECO:0000256" key="6">
    <source>
        <dbReference type="NCBIfam" id="TIGR03399"/>
    </source>
</evidence>
<evidence type="ECO:0000256" key="4">
    <source>
        <dbReference type="ARBA" id="ARBA00024481"/>
    </source>
</evidence>
<comment type="caution">
    <text evidence="9">The sequence shown here is derived from an EMBL/GenBank/DDBJ whole genome shotgun (WGS) entry which is preliminary data.</text>
</comment>
<dbReference type="Pfam" id="PF05189">
    <property type="entry name" value="RTC_insert"/>
    <property type="match status" value="1"/>
</dbReference>
<comment type="subcellular location">
    <subcellularLocation>
        <location evidence="5">Cytoplasm</location>
    </subcellularLocation>
</comment>
<dbReference type="HAMAP" id="MF_00200">
    <property type="entry name" value="RTC"/>
    <property type="match status" value="1"/>
</dbReference>
<dbReference type="InterPro" id="IPR000228">
    <property type="entry name" value="RNA3'_term_phos_cyc"/>
</dbReference>
<dbReference type="OrthoDB" id="9789235at2"/>
<name>A0A062XS50_9BACT</name>
<dbReference type="NCBIfam" id="TIGR03399">
    <property type="entry name" value="RNA_3prim_cycl"/>
    <property type="match status" value="1"/>
</dbReference>
<comment type="function">
    <text evidence="5">Catalyzes the conversion of 3'-phosphate to a 2',3'-cyclic phosphodiester at the end of RNA. The mechanism of action of the enzyme occurs in 3 steps: (A) adenylation of the enzyme by ATP; (B) transfer of adenylate to an RNA-N3'P to produce RNA-N3'PP5'A; (C) and attack of the adjacent 2'-hydroxyl on the 3'-phosphorus in the diester linkage to produce the cyclic end product. The biological role of this enzyme is unknown but it is likely to function in some aspects of cellular RNA processing.</text>
</comment>
<keyword evidence="5" id="KW-0963">Cytoplasm</keyword>
<feature type="binding site" evidence="5">
    <location>
        <position position="100"/>
    </location>
    <ligand>
        <name>ATP</name>
        <dbReference type="ChEBI" id="CHEBI:30616"/>
    </ligand>
</feature>
<protein>
    <recommendedName>
        <fullName evidence="5 6">RNA 3'-terminal phosphate cyclase</fullName>
        <shortName evidence="5">RNA cyclase</shortName>
        <shortName evidence="5">RNA-3'-phosphate cyclase</shortName>
        <ecNumber evidence="5 6">6.5.1.4</ecNumber>
    </recommendedName>
</protein>
<dbReference type="PANTHER" id="PTHR11096">
    <property type="entry name" value="RNA 3' TERMINAL PHOSPHATE CYCLASE"/>
    <property type="match status" value="1"/>
</dbReference>
<dbReference type="EC" id="6.5.1.4" evidence="5 6"/>
<dbReference type="Proteomes" id="UP000027284">
    <property type="component" value="Unassembled WGS sequence"/>
</dbReference>
<dbReference type="EMBL" id="JMFG01000020">
    <property type="protein sequence ID" value="KDA53668.1"/>
    <property type="molecule type" value="Genomic_DNA"/>
</dbReference>
<dbReference type="PANTHER" id="PTHR11096:SF0">
    <property type="entry name" value="RNA 3'-TERMINAL PHOSPHATE CYCLASE"/>
    <property type="match status" value="1"/>
</dbReference>
<dbReference type="GO" id="GO:0005737">
    <property type="term" value="C:cytoplasm"/>
    <property type="evidence" value="ECO:0007669"/>
    <property type="project" value="UniProtKB-SubCell"/>
</dbReference>
<evidence type="ECO:0000313" key="9">
    <source>
        <dbReference type="EMBL" id="KDA53668.1"/>
    </source>
</evidence>
<dbReference type="AlphaFoldDB" id="A0A062XS50"/>
<sequence length="342" mass="36348">MIVVDGSLGEGGGQVLRTALALSLATGEPFRIHHIRARRPKPGLARQHLTAVRAAVEVGGAEVAGAELGSQELTFRPRRVRGGTFRWDVGTAGSVSLVLQAVLPALLLASGPSELEISGGTHNPQAPPFDFLQKVLFPILERMGARVEGELKAYGFYPAGGGRIRVRVEPAARLRPVVLDRRGEVTSQRAVVLLSRLSRTVAQRELAVVRSQLGWPAEVCEIREVESPGPGNALMLWVEGEGFCEVVSAFGMRGVPAEEVAASACKAMSRFLQARVPVGEHLADQLLVPLGLAGGGRFRTLPLSLHARTVIEVMKAFLPVEVMVSAHPDGSEEVELVAGGVA</sequence>
<feature type="domain" description="RNA 3'-terminal phosphate cyclase insert" evidence="8">
    <location>
        <begin position="181"/>
        <end position="272"/>
    </location>
</feature>
<comment type="catalytic activity">
    <reaction evidence="4 5">
        <text>a 3'-end 3'-phospho-ribonucleotide-RNA + ATP = a 3'-end 2',3'-cyclophospho-ribonucleotide-RNA + AMP + diphosphate</text>
        <dbReference type="Rhea" id="RHEA:23976"/>
        <dbReference type="Rhea" id="RHEA-COMP:10463"/>
        <dbReference type="Rhea" id="RHEA-COMP:10464"/>
        <dbReference type="ChEBI" id="CHEBI:30616"/>
        <dbReference type="ChEBI" id="CHEBI:33019"/>
        <dbReference type="ChEBI" id="CHEBI:83062"/>
        <dbReference type="ChEBI" id="CHEBI:83064"/>
        <dbReference type="ChEBI" id="CHEBI:456215"/>
        <dbReference type="EC" id="6.5.1.4"/>
    </reaction>
</comment>
<organism evidence="9 10">
    <name type="scientific">Thermoanaerobaculum aquaticum</name>
    <dbReference type="NCBI Taxonomy" id="1312852"/>
    <lineage>
        <taxon>Bacteria</taxon>
        <taxon>Pseudomonadati</taxon>
        <taxon>Acidobacteriota</taxon>
        <taxon>Thermoanaerobaculia</taxon>
        <taxon>Thermoanaerobaculales</taxon>
        <taxon>Thermoanaerobaculaceae</taxon>
        <taxon>Thermoanaerobaculum</taxon>
    </lineage>
</organism>
<dbReference type="RefSeq" id="WP_038049550.1">
    <property type="nucleotide sequence ID" value="NZ_JMFG01000020.1"/>
</dbReference>
<dbReference type="GO" id="GO:0005524">
    <property type="term" value="F:ATP binding"/>
    <property type="evidence" value="ECO:0007669"/>
    <property type="project" value="UniProtKB-KW"/>
</dbReference>
<comment type="similarity">
    <text evidence="1 5">Belongs to the RNA 3'-terminal cyclase family. Type 1 subfamily.</text>
</comment>
<proteinExistence type="inferred from homology"/>
<evidence type="ECO:0000313" key="10">
    <source>
        <dbReference type="Proteomes" id="UP000027284"/>
    </source>
</evidence>
<evidence type="ECO:0000256" key="1">
    <source>
        <dbReference type="ARBA" id="ARBA00009206"/>
    </source>
</evidence>
<dbReference type="STRING" id="1312852.EG19_05570"/>
<evidence type="ECO:0000256" key="2">
    <source>
        <dbReference type="ARBA" id="ARBA00022598"/>
    </source>
</evidence>
<accession>A0A062XS50</accession>
<dbReference type="Gene3D" id="3.30.360.20">
    <property type="entry name" value="RNA 3'-terminal phosphate cyclase, insert domain"/>
    <property type="match status" value="1"/>
</dbReference>
<dbReference type="Gene3D" id="3.65.10.20">
    <property type="entry name" value="RNA 3'-terminal phosphate cyclase domain"/>
    <property type="match status" value="1"/>
</dbReference>
<evidence type="ECO:0000259" key="7">
    <source>
        <dbReference type="Pfam" id="PF01137"/>
    </source>
</evidence>
<evidence type="ECO:0000259" key="8">
    <source>
        <dbReference type="Pfam" id="PF05189"/>
    </source>
</evidence>
<dbReference type="InterPro" id="IPR037136">
    <property type="entry name" value="RNA3'_phos_cyclase_dom_sf"/>
</dbReference>